<dbReference type="Proteomes" id="UP000003781">
    <property type="component" value="Unassembled WGS sequence"/>
</dbReference>
<comment type="caution">
    <text evidence="1">The sequence shown here is derived from an EMBL/GenBank/DDBJ whole genome shotgun (WGS) entry which is preliminary data.</text>
</comment>
<evidence type="ECO:0000313" key="2">
    <source>
        <dbReference type="Proteomes" id="UP000003781"/>
    </source>
</evidence>
<proteinExistence type="predicted"/>
<protein>
    <submittedName>
        <fullName evidence="1">Uncharacterized protein</fullName>
    </submittedName>
</protein>
<dbReference type="AlphaFoldDB" id="A3IYN9"/>
<accession>A3IYN9</accession>
<reference evidence="1 2" key="1">
    <citation type="submission" date="2007-03" db="EMBL/GenBank/DDBJ databases">
        <authorList>
            <person name="Stal L."/>
            <person name="Ferriera S."/>
            <person name="Johnson J."/>
            <person name="Kravitz S."/>
            <person name="Beeson K."/>
            <person name="Sutton G."/>
            <person name="Rogers Y.-H."/>
            <person name="Friedman R."/>
            <person name="Frazier M."/>
            <person name="Venter J.C."/>
        </authorList>
    </citation>
    <scope>NUCLEOTIDE SEQUENCE [LARGE SCALE GENOMIC DNA]</scope>
    <source>
        <strain evidence="1 2">CCY0110</strain>
    </source>
</reference>
<gene>
    <name evidence="1" type="ORF">CY0110_06484</name>
</gene>
<name>A3IYN9_9CHRO</name>
<keyword evidence="2" id="KW-1185">Reference proteome</keyword>
<sequence length="108" mass="12519">MKLTQLPETTLSKIKTVRWDRIIEKHEGPEDWASVFRYSEPEFMQIEGRWVLLHVDSSSHDNITILRTIWSEDSNTRSVLDSIVLSLEAGSREQGAGSRERGEKMLLY</sequence>
<dbReference type="eggNOG" id="ENOG50328R3">
    <property type="taxonomic scope" value="Bacteria"/>
</dbReference>
<evidence type="ECO:0000313" key="1">
    <source>
        <dbReference type="EMBL" id="EAZ88425.1"/>
    </source>
</evidence>
<dbReference type="EMBL" id="AAXW01000084">
    <property type="protein sequence ID" value="EAZ88425.1"/>
    <property type="molecule type" value="Genomic_DNA"/>
</dbReference>
<organism evidence="1 2">
    <name type="scientific">Crocosphaera chwakensis CCY0110</name>
    <dbReference type="NCBI Taxonomy" id="391612"/>
    <lineage>
        <taxon>Bacteria</taxon>
        <taxon>Bacillati</taxon>
        <taxon>Cyanobacteriota</taxon>
        <taxon>Cyanophyceae</taxon>
        <taxon>Oscillatoriophycideae</taxon>
        <taxon>Chroococcales</taxon>
        <taxon>Aphanothecaceae</taxon>
        <taxon>Crocosphaera</taxon>
        <taxon>Crocosphaera chwakensis</taxon>
    </lineage>
</organism>